<keyword evidence="2" id="KW-1185">Reference proteome</keyword>
<dbReference type="EMBL" id="JARK01001701">
    <property type="protein sequence ID" value="EYB82147.1"/>
    <property type="molecule type" value="Genomic_DNA"/>
</dbReference>
<gene>
    <name evidence="1" type="primary">Acey_s0365.g3572</name>
    <name evidence="1" type="ORF">Y032_0365g3572</name>
</gene>
<protein>
    <submittedName>
        <fullName evidence="1">Uncharacterized protein</fullName>
    </submittedName>
</protein>
<sequence length="89" mass="9891">MHIYHCQPGSDPVICRPVSVKADRPNKVLERVLISLLQISPSMSSDRHHPSVSLGIWIQQGLLAVQMHGIGFSEGSRDAFFLLCLARKL</sequence>
<name>A0A016RVM9_9BILA</name>
<organism evidence="1 2">
    <name type="scientific">Ancylostoma ceylanicum</name>
    <dbReference type="NCBI Taxonomy" id="53326"/>
    <lineage>
        <taxon>Eukaryota</taxon>
        <taxon>Metazoa</taxon>
        <taxon>Ecdysozoa</taxon>
        <taxon>Nematoda</taxon>
        <taxon>Chromadorea</taxon>
        <taxon>Rhabditida</taxon>
        <taxon>Rhabditina</taxon>
        <taxon>Rhabditomorpha</taxon>
        <taxon>Strongyloidea</taxon>
        <taxon>Ancylostomatidae</taxon>
        <taxon>Ancylostomatinae</taxon>
        <taxon>Ancylostoma</taxon>
    </lineage>
</organism>
<accession>A0A016RVM9</accession>
<dbReference type="Proteomes" id="UP000024635">
    <property type="component" value="Unassembled WGS sequence"/>
</dbReference>
<reference evidence="2" key="1">
    <citation type="journal article" date="2015" name="Nat. Genet.">
        <title>The genome and transcriptome of the zoonotic hookworm Ancylostoma ceylanicum identify infection-specific gene families.</title>
        <authorList>
            <person name="Schwarz E.M."/>
            <person name="Hu Y."/>
            <person name="Antoshechkin I."/>
            <person name="Miller M.M."/>
            <person name="Sternberg P.W."/>
            <person name="Aroian R.V."/>
        </authorList>
    </citation>
    <scope>NUCLEOTIDE SEQUENCE</scope>
    <source>
        <strain evidence="2">HY135</strain>
    </source>
</reference>
<evidence type="ECO:0000313" key="2">
    <source>
        <dbReference type="Proteomes" id="UP000024635"/>
    </source>
</evidence>
<comment type="caution">
    <text evidence="1">The sequence shown here is derived from an EMBL/GenBank/DDBJ whole genome shotgun (WGS) entry which is preliminary data.</text>
</comment>
<proteinExistence type="predicted"/>
<dbReference type="AlphaFoldDB" id="A0A016RVM9"/>
<evidence type="ECO:0000313" key="1">
    <source>
        <dbReference type="EMBL" id="EYB82147.1"/>
    </source>
</evidence>